<dbReference type="eggNOG" id="COG0304">
    <property type="taxonomic scope" value="Bacteria"/>
</dbReference>
<dbReference type="NCBIfam" id="TIGR03150">
    <property type="entry name" value="fabF"/>
    <property type="match status" value="1"/>
</dbReference>
<keyword evidence="5 14" id="KW-0444">Lipid biosynthesis</keyword>
<evidence type="ECO:0000256" key="11">
    <source>
        <dbReference type="ARBA" id="ARBA00024006"/>
    </source>
</evidence>
<dbReference type="AlphaFoldDB" id="A0A0R1FAP6"/>
<proteinExistence type="inferred from homology"/>
<dbReference type="Gene3D" id="3.40.47.10">
    <property type="match status" value="2"/>
</dbReference>
<evidence type="ECO:0000256" key="12">
    <source>
        <dbReference type="ARBA" id="ARBA00047318"/>
    </source>
</evidence>
<dbReference type="PANTHER" id="PTHR11712">
    <property type="entry name" value="POLYKETIDE SYNTHASE-RELATED"/>
    <property type="match status" value="1"/>
</dbReference>
<keyword evidence="10 14" id="KW-0012">Acyltransferase</keyword>
<dbReference type="InterPro" id="IPR016039">
    <property type="entry name" value="Thiolase-like"/>
</dbReference>
<comment type="pathway">
    <text evidence="1 14">Lipid metabolism; fatty acid biosynthesis.</text>
</comment>
<organism evidence="18 19">
    <name type="scientific">Loigolactobacillus coryniformis subsp. coryniformis KCTC 3167 = DSM 20001</name>
    <dbReference type="NCBI Taxonomy" id="913848"/>
    <lineage>
        <taxon>Bacteria</taxon>
        <taxon>Bacillati</taxon>
        <taxon>Bacillota</taxon>
        <taxon>Bacilli</taxon>
        <taxon>Lactobacillales</taxon>
        <taxon>Lactobacillaceae</taxon>
        <taxon>Loigolactobacillus</taxon>
    </lineage>
</organism>
<dbReference type="InterPro" id="IPR014031">
    <property type="entry name" value="Ketoacyl_synth_C"/>
</dbReference>
<evidence type="ECO:0000256" key="4">
    <source>
        <dbReference type="ARBA" id="ARBA00014657"/>
    </source>
</evidence>
<dbReference type="FunFam" id="3.40.47.10:FF:000018">
    <property type="entry name" value="3-oxoacyl-[acyl-carrier-protein] synthase 2"/>
    <property type="match status" value="1"/>
</dbReference>
<evidence type="ECO:0000256" key="7">
    <source>
        <dbReference type="ARBA" id="ARBA00022832"/>
    </source>
</evidence>
<name>A0A0R1FAP6_9LACO</name>
<dbReference type="PATRIC" id="fig|913848.6.peg.2385"/>
<dbReference type="SUPFAM" id="SSF53901">
    <property type="entry name" value="Thiolase-like"/>
    <property type="match status" value="2"/>
</dbReference>
<evidence type="ECO:0000256" key="13">
    <source>
        <dbReference type="ARBA" id="ARBA00047659"/>
    </source>
</evidence>
<dbReference type="EMBL" id="AZCN01000008">
    <property type="protein sequence ID" value="KRK18780.1"/>
    <property type="molecule type" value="Genomic_DNA"/>
</dbReference>
<dbReference type="PANTHER" id="PTHR11712:SF336">
    <property type="entry name" value="3-OXOACYL-[ACYL-CARRIER-PROTEIN] SYNTHASE, MITOCHONDRIAL"/>
    <property type="match status" value="1"/>
</dbReference>
<dbReference type="Pfam" id="PF02801">
    <property type="entry name" value="Ketoacyl-synt_C"/>
    <property type="match status" value="1"/>
</dbReference>
<dbReference type="CDD" id="cd00834">
    <property type="entry name" value="KAS_I_II"/>
    <property type="match status" value="1"/>
</dbReference>
<dbReference type="PIRSF" id="PIRSF000447">
    <property type="entry name" value="KAS_II"/>
    <property type="match status" value="1"/>
</dbReference>
<evidence type="ECO:0000256" key="16">
    <source>
        <dbReference type="RuleBase" id="RU003694"/>
    </source>
</evidence>
<keyword evidence="7" id="KW-0276">Fatty acid metabolism</keyword>
<evidence type="ECO:0000313" key="19">
    <source>
        <dbReference type="Proteomes" id="UP000051181"/>
    </source>
</evidence>
<comment type="catalytic activity">
    <reaction evidence="12 14">
        <text>(9Z)-hexadecenoyl-[ACP] + malonyl-[ACP] + H(+) = 3-oxo-(11Z)-octadecenoyl-[ACP] + holo-[ACP] + CO2</text>
        <dbReference type="Rhea" id="RHEA:55040"/>
        <dbReference type="Rhea" id="RHEA-COMP:9623"/>
        <dbReference type="Rhea" id="RHEA-COMP:9685"/>
        <dbReference type="Rhea" id="RHEA-COMP:10800"/>
        <dbReference type="Rhea" id="RHEA-COMP:14074"/>
        <dbReference type="ChEBI" id="CHEBI:15378"/>
        <dbReference type="ChEBI" id="CHEBI:16526"/>
        <dbReference type="ChEBI" id="CHEBI:64479"/>
        <dbReference type="ChEBI" id="CHEBI:78449"/>
        <dbReference type="ChEBI" id="CHEBI:83989"/>
        <dbReference type="ChEBI" id="CHEBI:138538"/>
        <dbReference type="EC" id="2.3.1.179"/>
    </reaction>
</comment>
<gene>
    <name evidence="18" type="ORF">FD22_GL002335</name>
</gene>
<dbReference type="GO" id="GO:0005829">
    <property type="term" value="C:cytosol"/>
    <property type="evidence" value="ECO:0007669"/>
    <property type="project" value="TreeGrafter"/>
</dbReference>
<feature type="active site" description="For beta-ketoacyl synthase activity" evidence="15">
    <location>
        <position position="169"/>
    </location>
</feature>
<keyword evidence="6 14" id="KW-0808">Transferase</keyword>
<evidence type="ECO:0000256" key="3">
    <source>
        <dbReference type="ARBA" id="ARBA00012356"/>
    </source>
</evidence>
<comment type="caution">
    <text evidence="18">The sequence shown here is derived from an EMBL/GenBank/DDBJ whole genome shotgun (WGS) entry which is preliminary data.</text>
</comment>
<dbReference type="InterPro" id="IPR014030">
    <property type="entry name" value="Ketoacyl_synth_N"/>
</dbReference>
<dbReference type="InterPro" id="IPR000794">
    <property type="entry name" value="Beta-ketoacyl_synthase"/>
</dbReference>
<evidence type="ECO:0000256" key="9">
    <source>
        <dbReference type="ARBA" id="ARBA00023160"/>
    </source>
</evidence>
<dbReference type="UniPathway" id="UPA00094"/>
<keyword evidence="9 14" id="KW-0275">Fatty acid biosynthesis</keyword>
<comment type="similarity">
    <text evidence="2 14 16">Belongs to the thiolase-like superfamily. Beta-ketoacyl-ACP synthases family.</text>
</comment>
<evidence type="ECO:0000256" key="14">
    <source>
        <dbReference type="PIRNR" id="PIRNR000447"/>
    </source>
</evidence>
<dbReference type="GO" id="GO:0006633">
    <property type="term" value="P:fatty acid biosynthetic process"/>
    <property type="evidence" value="ECO:0007669"/>
    <property type="project" value="UniProtKB-UniRule"/>
</dbReference>
<comment type="function">
    <text evidence="11 14">Involved in the type II fatty acid elongation cycle. Catalyzes the elongation of a wide range of acyl-ACP by the addition of two carbons from malonyl-ACP to an acyl acceptor. Can efficiently catalyze the conversion of palmitoleoyl-ACP (cis-hexadec-9-enoyl-ACP) to cis-vaccenoyl-ACP (cis-octadec-11-enoyl-ACP), an essential step in the thermal regulation of fatty acid composition.</text>
</comment>
<evidence type="ECO:0000256" key="1">
    <source>
        <dbReference type="ARBA" id="ARBA00005194"/>
    </source>
</evidence>
<evidence type="ECO:0000313" key="18">
    <source>
        <dbReference type="EMBL" id="KRK18780.1"/>
    </source>
</evidence>
<accession>A0A0R1FAP6</accession>
<feature type="domain" description="Ketosynthase family 3 (KS3)" evidence="17">
    <location>
        <begin position="8"/>
        <end position="412"/>
    </location>
</feature>
<dbReference type="Proteomes" id="UP000051181">
    <property type="component" value="Unassembled WGS sequence"/>
</dbReference>
<dbReference type="NCBIfam" id="NF005589">
    <property type="entry name" value="PRK07314.1"/>
    <property type="match status" value="1"/>
</dbReference>
<sequence>MKEVFRMTQRVVVTGMGAVTPLGNDVTTTMKNITAGQVGFAPITKFAAAATGITLAGELKNFDVTMRLDKRLSKRLDLFSQYALYSALEAAEQAGLTAETVAPERLGVMIGSGIGGLTTIEAQVTKMNAKGPQRVSPLFVPESIANMAAGNVALQFNARNICTAVVTACSSGTNAIGDAFREVQSGRADMMIAGGAEAPINQIGIAGFAALSALSPATDPQRASIPFDQDRAGFVMGEGAGMLILESLAHAQQRGATIYGEITGYGSTCDAFHMTAPDPAGTQAARAMQLAIDESGATAADFGYVNAHGTSTKANDAAESAAINHVFTTPVLVSSTKSMTGHLLGAAGAIEAVITLAALRQKQLPVNVGVQQQDPACPVTLVTAENCQQEVTNALSNSFGFGGHNAVLALRKWA</sequence>
<reference evidence="18 19" key="1">
    <citation type="journal article" date="2015" name="Genome Announc.">
        <title>Expanding the biotechnology potential of lactobacilli through comparative genomics of 213 strains and associated genera.</title>
        <authorList>
            <person name="Sun Z."/>
            <person name="Harris H.M."/>
            <person name="McCann A."/>
            <person name="Guo C."/>
            <person name="Argimon S."/>
            <person name="Zhang W."/>
            <person name="Yang X."/>
            <person name="Jeffery I.B."/>
            <person name="Cooney J.C."/>
            <person name="Kagawa T.F."/>
            <person name="Liu W."/>
            <person name="Song Y."/>
            <person name="Salvetti E."/>
            <person name="Wrobel A."/>
            <person name="Rasinkangas P."/>
            <person name="Parkhill J."/>
            <person name="Rea M.C."/>
            <person name="O'Sullivan O."/>
            <person name="Ritari J."/>
            <person name="Douillard F.P."/>
            <person name="Paul Ross R."/>
            <person name="Yang R."/>
            <person name="Briner A.E."/>
            <person name="Felis G.E."/>
            <person name="de Vos W.M."/>
            <person name="Barrangou R."/>
            <person name="Klaenhammer T.R."/>
            <person name="Caufield P.W."/>
            <person name="Cui Y."/>
            <person name="Zhang H."/>
            <person name="O'Toole P.W."/>
        </authorList>
    </citation>
    <scope>NUCLEOTIDE SEQUENCE [LARGE SCALE GENOMIC DNA]</scope>
    <source>
        <strain evidence="18 19">DSM 20001</strain>
    </source>
</reference>
<dbReference type="InterPro" id="IPR017568">
    <property type="entry name" value="3-oxoacyl-ACP_synth-2"/>
</dbReference>
<protein>
    <recommendedName>
        <fullName evidence="4 14">3-oxoacyl-[acyl-carrier-protein] synthase 2</fullName>
        <ecNumber evidence="3 14">2.3.1.179</ecNumber>
    </recommendedName>
</protein>
<dbReference type="PROSITE" id="PS52004">
    <property type="entry name" value="KS3_2"/>
    <property type="match status" value="1"/>
</dbReference>
<dbReference type="InterPro" id="IPR020841">
    <property type="entry name" value="PKS_Beta-ketoAc_synthase_dom"/>
</dbReference>
<evidence type="ECO:0000256" key="15">
    <source>
        <dbReference type="PIRSR" id="PIRSR000447-1"/>
    </source>
</evidence>
<dbReference type="EC" id="2.3.1.179" evidence="3 14"/>
<evidence type="ECO:0000256" key="5">
    <source>
        <dbReference type="ARBA" id="ARBA00022516"/>
    </source>
</evidence>
<dbReference type="GO" id="GO:0004315">
    <property type="term" value="F:3-oxoacyl-[acyl-carrier-protein] synthase activity"/>
    <property type="evidence" value="ECO:0007669"/>
    <property type="project" value="UniProtKB-UniRule"/>
</dbReference>
<dbReference type="Pfam" id="PF00109">
    <property type="entry name" value="ketoacyl-synt"/>
    <property type="match status" value="1"/>
</dbReference>
<evidence type="ECO:0000259" key="17">
    <source>
        <dbReference type="PROSITE" id="PS52004"/>
    </source>
</evidence>
<evidence type="ECO:0000256" key="6">
    <source>
        <dbReference type="ARBA" id="ARBA00022679"/>
    </source>
</evidence>
<evidence type="ECO:0000256" key="2">
    <source>
        <dbReference type="ARBA" id="ARBA00008467"/>
    </source>
</evidence>
<comment type="catalytic activity">
    <reaction evidence="13 14">
        <text>a fatty acyl-[ACP] + malonyl-[ACP] + H(+) = a 3-oxoacyl-[ACP] + holo-[ACP] + CO2</text>
        <dbReference type="Rhea" id="RHEA:22836"/>
        <dbReference type="Rhea" id="RHEA-COMP:9623"/>
        <dbReference type="Rhea" id="RHEA-COMP:9685"/>
        <dbReference type="Rhea" id="RHEA-COMP:9916"/>
        <dbReference type="Rhea" id="RHEA-COMP:14125"/>
        <dbReference type="ChEBI" id="CHEBI:15378"/>
        <dbReference type="ChEBI" id="CHEBI:16526"/>
        <dbReference type="ChEBI" id="CHEBI:64479"/>
        <dbReference type="ChEBI" id="CHEBI:78449"/>
        <dbReference type="ChEBI" id="CHEBI:78776"/>
        <dbReference type="ChEBI" id="CHEBI:138651"/>
    </reaction>
</comment>
<dbReference type="SMART" id="SM00825">
    <property type="entry name" value="PKS_KS"/>
    <property type="match status" value="1"/>
</dbReference>
<evidence type="ECO:0000256" key="10">
    <source>
        <dbReference type="ARBA" id="ARBA00023315"/>
    </source>
</evidence>
<evidence type="ECO:0000256" key="8">
    <source>
        <dbReference type="ARBA" id="ARBA00023098"/>
    </source>
</evidence>
<keyword evidence="8" id="KW-0443">Lipid metabolism</keyword>